<feature type="transmembrane region" description="Helical" evidence="5">
    <location>
        <begin position="261"/>
        <end position="282"/>
    </location>
</feature>
<dbReference type="GO" id="GO:0046943">
    <property type="term" value="F:carboxylic acid transmembrane transporter activity"/>
    <property type="evidence" value="ECO:0007669"/>
    <property type="project" value="TreeGrafter"/>
</dbReference>
<dbReference type="PROSITE" id="PS50850">
    <property type="entry name" value="MFS"/>
    <property type="match status" value="1"/>
</dbReference>
<dbReference type="HOGENOM" id="CLU_001265_46_4_4"/>
<proteinExistence type="predicted"/>
<feature type="transmembrane region" description="Helical" evidence="5">
    <location>
        <begin position="390"/>
        <end position="410"/>
    </location>
</feature>
<dbReference type="AlphaFoldDB" id="Q471E9"/>
<dbReference type="GO" id="GO:0005886">
    <property type="term" value="C:plasma membrane"/>
    <property type="evidence" value="ECO:0007669"/>
    <property type="project" value="TreeGrafter"/>
</dbReference>
<dbReference type="Gene3D" id="1.20.1250.20">
    <property type="entry name" value="MFS general substrate transporter like domains"/>
    <property type="match status" value="1"/>
</dbReference>
<dbReference type="KEGG" id="reu:Reut_A1618"/>
<evidence type="ECO:0000256" key="4">
    <source>
        <dbReference type="ARBA" id="ARBA00023136"/>
    </source>
</evidence>
<dbReference type="InterPro" id="IPR011701">
    <property type="entry name" value="MFS"/>
</dbReference>
<evidence type="ECO:0000256" key="5">
    <source>
        <dbReference type="SAM" id="Phobius"/>
    </source>
</evidence>
<comment type="subcellular location">
    <subcellularLocation>
        <location evidence="1">Membrane</location>
        <topology evidence="1">Multi-pass membrane protein</topology>
    </subcellularLocation>
</comment>
<keyword evidence="2 5" id="KW-0812">Transmembrane</keyword>
<feature type="transmembrane region" description="Helical" evidence="5">
    <location>
        <begin position="94"/>
        <end position="113"/>
    </location>
</feature>
<feature type="transmembrane region" description="Helical" evidence="5">
    <location>
        <begin position="61"/>
        <end position="82"/>
    </location>
</feature>
<evidence type="ECO:0000256" key="1">
    <source>
        <dbReference type="ARBA" id="ARBA00004141"/>
    </source>
</evidence>
<evidence type="ECO:0000313" key="7">
    <source>
        <dbReference type="EMBL" id="AAZ60984.1"/>
    </source>
</evidence>
<feature type="transmembrane region" description="Helical" evidence="5">
    <location>
        <begin position="150"/>
        <end position="170"/>
    </location>
</feature>
<reference evidence="7" key="1">
    <citation type="submission" date="2005-08" db="EMBL/GenBank/DDBJ databases">
        <title>Complete sequence of Chromosome1 of Ralstonia eutropha JMP134.</title>
        <authorList>
            <person name="Copeland A."/>
            <person name="Lucas S."/>
            <person name="Lapidus A."/>
            <person name="Barry K."/>
            <person name="Detter J.C."/>
            <person name="Glavina T."/>
            <person name="Hammon N."/>
            <person name="Israni S."/>
            <person name="Pitluck S."/>
            <person name="Goltsman E."/>
            <person name="Martinez M."/>
            <person name="Schmutz J."/>
            <person name="Larimer F."/>
            <person name="Land M."/>
            <person name="Lykidis A."/>
            <person name="Richardson P."/>
        </authorList>
    </citation>
    <scope>NUCLEOTIDE SEQUENCE</scope>
    <source>
        <strain evidence="7">JMP134</strain>
    </source>
</reference>
<keyword evidence="4 5" id="KW-0472">Membrane</keyword>
<feature type="transmembrane region" description="Helical" evidence="5">
    <location>
        <begin position="182"/>
        <end position="201"/>
    </location>
</feature>
<evidence type="ECO:0000259" key="6">
    <source>
        <dbReference type="PROSITE" id="PS50850"/>
    </source>
</evidence>
<evidence type="ECO:0000256" key="3">
    <source>
        <dbReference type="ARBA" id="ARBA00022989"/>
    </source>
</evidence>
<protein>
    <submittedName>
        <fullName evidence="7">General substrate transporter:Major facilitator superfamily MFS_1</fullName>
    </submittedName>
</protein>
<feature type="transmembrane region" description="Helical" evidence="5">
    <location>
        <begin position="348"/>
        <end position="370"/>
    </location>
</feature>
<organism evidence="7">
    <name type="scientific">Cupriavidus pinatubonensis (strain JMP 134 / LMG 1197)</name>
    <name type="common">Cupriavidus necator (strain JMP 134)</name>
    <dbReference type="NCBI Taxonomy" id="264198"/>
    <lineage>
        <taxon>Bacteria</taxon>
        <taxon>Pseudomonadati</taxon>
        <taxon>Pseudomonadota</taxon>
        <taxon>Betaproteobacteria</taxon>
        <taxon>Burkholderiales</taxon>
        <taxon>Burkholderiaceae</taxon>
        <taxon>Cupriavidus</taxon>
    </lineage>
</organism>
<dbReference type="EMBL" id="CP000090">
    <property type="protein sequence ID" value="AAZ60984.1"/>
    <property type="molecule type" value="Genomic_DNA"/>
</dbReference>
<dbReference type="PANTHER" id="PTHR23508:SF10">
    <property type="entry name" value="CARBOXYLIC ACID TRANSPORTER PROTEIN HOMOLOG"/>
    <property type="match status" value="1"/>
</dbReference>
<feature type="domain" description="Major facilitator superfamily (MFS) profile" evidence="6">
    <location>
        <begin position="28"/>
        <end position="438"/>
    </location>
</feature>
<dbReference type="eggNOG" id="COG2271">
    <property type="taxonomic scope" value="Bacteria"/>
</dbReference>
<feature type="transmembrane region" description="Helical" evidence="5">
    <location>
        <begin position="21"/>
        <end position="41"/>
    </location>
</feature>
<accession>Q471E9</accession>
<gene>
    <name evidence="7" type="ordered locus">Reut_A1618</name>
</gene>
<feature type="transmembrane region" description="Helical" evidence="5">
    <location>
        <begin position="324"/>
        <end position="342"/>
    </location>
</feature>
<sequence>MNERNNGRNIDLLKIADDAKFNSFHVSILAWCALVIIFDGYDLAVSGIALPSIMKDMNVDATRAGMMVSSALFGAMCGAVLLGSLADRIGRRRAIALCVSLFSVFTAAAGLASDPIAFGIARFIAGIGIGGVMPAVVAQMTEYSPRRWKTTLVTVMFSGYSVGGMIAAMFGKGFIGTYGWQAVFYAAAAPVLVVPWILKYVPESLSYLVKHNRTKELSRICARLDGTYVLRHDDAFVIGANRSGGTTLRTLFGDGRGVSTFMFWIVFFMCLFMVYALSSWLAKLMANAGYSLGSALTFVLILNIGGIFGAVGGGMLADRMNIRTVLVFMFALAGASIALLGFKSSTPVLYFLLFVAGASTIGTQIVVYAYAGQYYPLTIRSTGIGVGSGVGRIGAISAPVILGTVVGMQLPLHQNFLLMAIPAAIAMIAVAFIDRSNSSPSIRATDLEPRADAARLQT</sequence>
<feature type="transmembrane region" description="Helical" evidence="5">
    <location>
        <begin position="288"/>
        <end position="312"/>
    </location>
</feature>
<dbReference type="InterPro" id="IPR020846">
    <property type="entry name" value="MFS_dom"/>
</dbReference>
<dbReference type="PANTHER" id="PTHR23508">
    <property type="entry name" value="CARBOXYLIC ACID TRANSPORTER PROTEIN HOMOLOG"/>
    <property type="match status" value="1"/>
</dbReference>
<keyword evidence="3 5" id="KW-1133">Transmembrane helix</keyword>
<dbReference type="CDD" id="cd17365">
    <property type="entry name" value="MFS_PcaK_like"/>
    <property type="match status" value="1"/>
</dbReference>
<dbReference type="Pfam" id="PF07690">
    <property type="entry name" value="MFS_1"/>
    <property type="match status" value="1"/>
</dbReference>
<name>Q471E9_CUPPJ</name>
<dbReference type="InterPro" id="IPR036259">
    <property type="entry name" value="MFS_trans_sf"/>
</dbReference>
<dbReference type="STRING" id="264198.Reut_A1618"/>
<evidence type="ECO:0000256" key="2">
    <source>
        <dbReference type="ARBA" id="ARBA00022692"/>
    </source>
</evidence>
<feature type="transmembrane region" description="Helical" evidence="5">
    <location>
        <begin position="119"/>
        <end position="138"/>
    </location>
</feature>
<dbReference type="SUPFAM" id="SSF103473">
    <property type="entry name" value="MFS general substrate transporter"/>
    <property type="match status" value="1"/>
</dbReference>
<feature type="transmembrane region" description="Helical" evidence="5">
    <location>
        <begin position="416"/>
        <end position="433"/>
    </location>
</feature>